<dbReference type="PANTHER" id="PTHR31482:SF18">
    <property type="entry name" value="ESTS AU081301(E20138)"/>
    <property type="match status" value="1"/>
</dbReference>
<dbReference type="Proteomes" id="UP001603857">
    <property type="component" value="Unassembled WGS sequence"/>
</dbReference>
<evidence type="ECO:0000259" key="1">
    <source>
        <dbReference type="PROSITE" id="PS50181"/>
    </source>
</evidence>
<gene>
    <name evidence="2" type="ORF">Fmac_029622</name>
</gene>
<evidence type="ECO:0000313" key="3">
    <source>
        <dbReference type="Proteomes" id="UP001603857"/>
    </source>
</evidence>
<sequence length="254" mass="29434">MSLTKNSKPKFVENKECKVYNLDLPESILNCILECLLPVDLCSVSKVCTSLRHRCRSDDLWARHIKQKWGSLLGDAAHREWQWHVTTIVNKKKPLLQLNGEGLLGSFSGSWPLSSLGSYLENPGDLTSLLLSNCSMMALYISLQNGRFRFPAQVYRKWQHGRLYDALLSYDYITNTFRARSPTDGWQVIEESVGWERLRPSPIEAHPYALYTSQCWKDLKPGDHIEIQRKSLMHEPYGNNFKFNTFNCRMIKLF</sequence>
<dbReference type="Pfam" id="PF12937">
    <property type="entry name" value="F-box-like"/>
    <property type="match status" value="1"/>
</dbReference>
<dbReference type="InterPro" id="IPR036047">
    <property type="entry name" value="F-box-like_dom_sf"/>
</dbReference>
<feature type="domain" description="F-box" evidence="1">
    <location>
        <begin position="18"/>
        <end position="64"/>
    </location>
</feature>
<dbReference type="EMBL" id="JBGMDY010000010">
    <property type="protein sequence ID" value="KAL2320653.1"/>
    <property type="molecule type" value="Genomic_DNA"/>
</dbReference>
<dbReference type="SUPFAM" id="SSF81383">
    <property type="entry name" value="F-box domain"/>
    <property type="match status" value="1"/>
</dbReference>
<protein>
    <recommendedName>
        <fullName evidence="1">F-box domain-containing protein</fullName>
    </recommendedName>
</protein>
<dbReference type="PANTHER" id="PTHR31482">
    <property type="entry name" value="ESTS AU081301(E20138)"/>
    <property type="match status" value="1"/>
</dbReference>
<dbReference type="Gene3D" id="1.20.1280.50">
    <property type="match status" value="1"/>
</dbReference>
<name>A0ABD1LAV4_9FABA</name>
<keyword evidence="3" id="KW-1185">Reference proteome</keyword>
<organism evidence="2 3">
    <name type="scientific">Flemingia macrophylla</name>
    <dbReference type="NCBI Taxonomy" id="520843"/>
    <lineage>
        <taxon>Eukaryota</taxon>
        <taxon>Viridiplantae</taxon>
        <taxon>Streptophyta</taxon>
        <taxon>Embryophyta</taxon>
        <taxon>Tracheophyta</taxon>
        <taxon>Spermatophyta</taxon>
        <taxon>Magnoliopsida</taxon>
        <taxon>eudicotyledons</taxon>
        <taxon>Gunneridae</taxon>
        <taxon>Pentapetalae</taxon>
        <taxon>rosids</taxon>
        <taxon>fabids</taxon>
        <taxon>Fabales</taxon>
        <taxon>Fabaceae</taxon>
        <taxon>Papilionoideae</taxon>
        <taxon>50 kb inversion clade</taxon>
        <taxon>NPAAA clade</taxon>
        <taxon>indigoferoid/millettioid clade</taxon>
        <taxon>Phaseoleae</taxon>
        <taxon>Flemingia</taxon>
    </lineage>
</organism>
<dbReference type="InterPro" id="IPR001810">
    <property type="entry name" value="F-box_dom"/>
</dbReference>
<dbReference type="AlphaFoldDB" id="A0ABD1LAV4"/>
<reference evidence="2 3" key="1">
    <citation type="submission" date="2024-08" db="EMBL/GenBank/DDBJ databases">
        <title>Insights into the chromosomal genome structure of Flemingia macrophylla.</title>
        <authorList>
            <person name="Ding Y."/>
            <person name="Zhao Y."/>
            <person name="Bi W."/>
            <person name="Wu M."/>
            <person name="Zhao G."/>
            <person name="Gong Y."/>
            <person name="Li W."/>
            <person name="Zhang P."/>
        </authorList>
    </citation>
    <scope>NUCLEOTIDE SEQUENCE [LARGE SCALE GENOMIC DNA]</scope>
    <source>
        <strain evidence="2">DYQJB</strain>
        <tissue evidence="2">Leaf</tissue>
    </source>
</reference>
<dbReference type="SMART" id="SM00256">
    <property type="entry name" value="FBOX"/>
    <property type="match status" value="1"/>
</dbReference>
<evidence type="ECO:0000313" key="2">
    <source>
        <dbReference type="EMBL" id="KAL2320653.1"/>
    </source>
</evidence>
<accession>A0ABD1LAV4</accession>
<proteinExistence type="predicted"/>
<dbReference type="PROSITE" id="PS50181">
    <property type="entry name" value="FBOX"/>
    <property type="match status" value="1"/>
</dbReference>
<comment type="caution">
    <text evidence="2">The sequence shown here is derived from an EMBL/GenBank/DDBJ whole genome shotgun (WGS) entry which is preliminary data.</text>
</comment>